<dbReference type="EMBL" id="CP028475">
    <property type="protein sequence ID" value="AVW92611.1"/>
    <property type="molecule type" value="Genomic_DNA"/>
</dbReference>
<protein>
    <recommendedName>
        <fullName evidence="5">DUF883 domain-containing protein</fullName>
    </recommendedName>
</protein>
<sequence>MPVPQKEFSMKSETNTPDAASVAKDFEELTKQLAVLREDIAKLAQSVGSTATKQGRDMSADIAEGLEEAQKYVERKGRSAEAQLEASVTTHPFMAIGLAAVAGLLVGLASRR</sequence>
<keyword evidence="2" id="KW-0472">Membrane</keyword>
<reference evidence="3 4" key="1">
    <citation type="submission" date="2018-03" db="EMBL/GenBank/DDBJ databases">
        <title>The Complete Genome of Celeribacter baekdonensis strain LH4, a Thiosulfate-Oxidizing Alphaproteobacterium Isolated from Gulf of Mexico Continental Slope Sediments.</title>
        <authorList>
            <person name="Flood B.E."/>
            <person name="Bailey J.V."/>
            <person name="Leprich D."/>
        </authorList>
    </citation>
    <scope>NUCLEOTIDE SEQUENCE [LARGE SCALE GENOMIC DNA]</scope>
    <source>
        <strain evidence="3 4">LH4</strain>
    </source>
</reference>
<evidence type="ECO:0000256" key="2">
    <source>
        <dbReference type="SAM" id="Phobius"/>
    </source>
</evidence>
<dbReference type="KEGG" id="cbak:DA792_17195"/>
<organism evidence="3 4">
    <name type="scientific">Celeribacter baekdonensis</name>
    <dbReference type="NCBI Taxonomy" id="875171"/>
    <lineage>
        <taxon>Bacteria</taxon>
        <taxon>Pseudomonadati</taxon>
        <taxon>Pseudomonadota</taxon>
        <taxon>Alphaproteobacteria</taxon>
        <taxon>Rhodobacterales</taxon>
        <taxon>Roseobacteraceae</taxon>
        <taxon>Celeribacter</taxon>
    </lineage>
</organism>
<accession>A0A2R4M5X5</accession>
<gene>
    <name evidence="3" type="ORF">DA792_17195</name>
</gene>
<feature type="region of interest" description="Disordered" evidence="1">
    <location>
        <begin position="1"/>
        <end position="21"/>
    </location>
</feature>
<evidence type="ECO:0000313" key="4">
    <source>
        <dbReference type="Proteomes" id="UP000241447"/>
    </source>
</evidence>
<name>A0A2R4M5X5_9RHOB</name>
<evidence type="ECO:0008006" key="5">
    <source>
        <dbReference type="Google" id="ProtNLM"/>
    </source>
</evidence>
<evidence type="ECO:0000313" key="3">
    <source>
        <dbReference type="EMBL" id="AVW92611.1"/>
    </source>
</evidence>
<feature type="transmembrane region" description="Helical" evidence="2">
    <location>
        <begin position="93"/>
        <end position="110"/>
    </location>
</feature>
<dbReference type="Proteomes" id="UP000241447">
    <property type="component" value="Chromosome"/>
</dbReference>
<evidence type="ECO:0000256" key="1">
    <source>
        <dbReference type="SAM" id="MobiDB-lite"/>
    </source>
</evidence>
<dbReference type="AlphaFoldDB" id="A0A2R4M5X5"/>
<keyword evidence="2" id="KW-0812">Transmembrane</keyword>
<keyword evidence="2" id="KW-1133">Transmembrane helix</keyword>
<proteinExistence type="predicted"/>